<name>A0A024EAH1_9PSED</name>
<dbReference type="Pfam" id="PF10076">
    <property type="entry name" value="Phage_Mu_Gp48"/>
    <property type="match status" value="1"/>
</dbReference>
<accession>A0A024EAH1</accession>
<evidence type="ECO:0000313" key="3">
    <source>
        <dbReference type="Proteomes" id="UP000026913"/>
    </source>
</evidence>
<organism evidence="2 3">
    <name type="scientific">Pseudomonas mandelii JR-1</name>
    <dbReference type="NCBI Taxonomy" id="1147786"/>
    <lineage>
        <taxon>Bacteria</taxon>
        <taxon>Pseudomonadati</taxon>
        <taxon>Pseudomonadota</taxon>
        <taxon>Gammaproteobacteria</taxon>
        <taxon>Pseudomonadales</taxon>
        <taxon>Pseudomonadaceae</taxon>
        <taxon>Pseudomonas</taxon>
    </lineage>
</organism>
<dbReference type="RefSeq" id="WP_010462739.1">
    <property type="nucleotide sequence ID" value="NZ_CP005960.1"/>
</dbReference>
<protein>
    <submittedName>
        <fullName evidence="2">Tail protein, putative</fullName>
    </submittedName>
</protein>
<dbReference type="Proteomes" id="UP000026913">
    <property type="component" value="Chromosome"/>
</dbReference>
<keyword evidence="1" id="KW-0175">Coiled coil</keyword>
<dbReference type="OrthoDB" id="6592844at2"/>
<dbReference type="InterPro" id="IPR018755">
    <property type="entry name" value="Phage_Mu_Gp48"/>
</dbReference>
<feature type="coiled-coil region" evidence="1">
    <location>
        <begin position="29"/>
        <end position="56"/>
    </location>
</feature>
<evidence type="ECO:0000313" key="2">
    <source>
        <dbReference type="EMBL" id="AHZ69328.1"/>
    </source>
</evidence>
<dbReference type="EMBL" id="CP005960">
    <property type="protein sequence ID" value="AHZ69328.1"/>
    <property type="molecule type" value="Genomic_DNA"/>
</dbReference>
<gene>
    <name evidence="2" type="ORF">OU5_2249</name>
</gene>
<proteinExistence type="predicted"/>
<evidence type="ECO:0000256" key="1">
    <source>
        <dbReference type="SAM" id="Coils"/>
    </source>
</evidence>
<reference evidence="2 3" key="1">
    <citation type="journal article" date="2012" name="J. Bacteriol.">
        <title>Genome sequence of cold-adapted Pseudomonas mandelii strain JR-1.</title>
        <authorList>
            <person name="Jang S.H."/>
            <person name="Kim J."/>
            <person name="Kim J."/>
            <person name="Hong S."/>
            <person name="Lee C."/>
        </authorList>
    </citation>
    <scope>NUCLEOTIDE SEQUENCE [LARGE SCALE GENOMIC DNA]</scope>
    <source>
        <strain evidence="2 3">JR-1</strain>
    </source>
</reference>
<sequence>MAVIRTAAQYQAQLRSLLPSGPAWDPERVPELEEVLEGVSQELARLDARAADLLNEMDPAGVSELVPDWERVMNLPDPCLGATPLFDDRRLAVRRRLLAVGSQAVSYYIEIARTQGYPNATITEHEAPRMGRARFGAAHFGTWQVQFMWTLNTGGRLLLGRRFGASYWGERFGMNPGSALECLIHRSAPAHTKVHINYD</sequence>
<dbReference type="KEGG" id="pman:OU5_2249"/>
<dbReference type="HOGENOM" id="CLU_114463_1_0_6"/>
<dbReference type="AlphaFoldDB" id="A0A024EAH1"/>